<dbReference type="OrthoDB" id="4544211at2"/>
<keyword evidence="2" id="KW-1185">Reference proteome</keyword>
<organism evidence="1 2">
    <name type="scientific">Massilia eurypsychrophila</name>
    <dbReference type="NCBI Taxonomy" id="1485217"/>
    <lineage>
        <taxon>Bacteria</taxon>
        <taxon>Pseudomonadati</taxon>
        <taxon>Pseudomonadota</taxon>
        <taxon>Betaproteobacteria</taxon>
        <taxon>Burkholderiales</taxon>
        <taxon>Oxalobacteraceae</taxon>
        <taxon>Telluria group</taxon>
        <taxon>Massilia</taxon>
    </lineage>
</organism>
<keyword evidence="1" id="KW-0808">Transferase</keyword>
<evidence type="ECO:0000313" key="1">
    <source>
        <dbReference type="EMBL" id="PIL46997.1"/>
    </source>
</evidence>
<dbReference type="SUPFAM" id="SSF53795">
    <property type="entry name" value="PEP carboxykinase-like"/>
    <property type="match status" value="1"/>
</dbReference>
<dbReference type="Proteomes" id="UP000230390">
    <property type="component" value="Unassembled WGS sequence"/>
</dbReference>
<dbReference type="EMBL" id="PDOC01000001">
    <property type="protein sequence ID" value="PIL46997.1"/>
    <property type="molecule type" value="Genomic_DNA"/>
</dbReference>
<dbReference type="GO" id="GO:0016301">
    <property type="term" value="F:kinase activity"/>
    <property type="evidence" value="ECO:0007669"/>
    <property type="project" value="UniProtKB-KW"/>
</dbReference>
<comment type="caution">
    <text evidence="1">The sequence shown here is derived from an EMBL/GenBank/DDBJ whole genome shotgun (WGS) entry which is preliminary data.</text>
</comment>
<gene>
    <name evidence="1" type="ORF">CR105_02315</name>
</gene>
<dbReference type="InterPro" id="IPR027417">
    <property type="entry name" value="P-loop_NTPase"/>
</dbReference>
<proteinExistence type="predicted"/>
<dbReference type="NCBIfam" id="TIGR04352">
    <property type="entry name" value="HprK_rel_A"/>
    <property type="match status" value="1"/>
</dbReference>
<dbReference type="RefSeq" id="WP_099786800.1">
    <property type="nucleotide sequence ID" value="NZ_JBHLYV010000100.1"/>
</dbReference>
<keyword evidence="1" id="KW-0418">Kinase</keyword>
<sequence length="304" mass="32088">MSTVSSLSRAELGERLGAGGIRLRTGAFVTSISSPIASVADGISLMYADYSLADAADFADFHISLSPTGGLRRWFRRQVLFDADGTSPFLPLPIAQAYPLFEWSMNACVSSRANANLIIHAAVVEKDGLAAILPAPSGSGKSTLCAALVTRGWRLLSDELALVQLGSGQLQALPRPISLKNASIDIMRSYAPGAVFSRAVRDTIKGAIAHMKPPAASVARALESARPAWIIFPQYQAGAAASLAPVAPARAFMDLAGNSFNYSLLGPDGFAAMAGLIESCAHYQFTYSSLDEAVEVFARLRPIP</sequence>
<accession>A0A2G8TLR7</accession>
<dbReference type="AlphaFoldDB" id="A0A2G8TLR7"/>
<dbReference type="InterPro" id="IPR027600">
    <property type="entry name" value="HprK-rel_A"/>
</dbReference>
<dbReference type="Gene3D" id="3.40.50.300">
    <property type="entry name" value="P-loop containing nucleotide triphosphate hydrolases"/>
    <property type="match status" value="1"/>
</dbReference>
<evidence type="ECO:0000313" key="2">
    <source>
        <dbReference type="Proteomes" id="UP000230390"/>
    </source>
</evidence>
<reference evidence="1 2" key="1">
    <citation type="submission" date="2017-10" db="EMBL/GenBank/DDBJ databases">
        <title>Massilia psychrophilum sp. nov., a novel purple-pigmented bacterium isolated from Tianshan glacier, Xinjiang Municipality, China.</title>
        <authorList>
            <person name="Wang H."/>
        </authorList>
    </citation>
    <scope>NUCLEOTIDE SEQUENCE [LARGE SCALE GENOMIC DNA]</scope>
    <source>
        <strain evidence="1 2">JCM 30074</strain>
    </source>
</reference>
<name>A0A2G8TLR7_9BURK</name>
<protein>
    <submittedName>
        <fullName evidence="1">HprK-related kinase A</fullName>
    </submittedName>
</protein>